<keyword evidence="10" id="KW-0010">Activator</keyword>
<dbReference type="InterPro" id="IPR012270">
    <property type="entry name" value="CCR4-NOT_su3/5"/>
</dbReference>
<evidence type="ECO:0000259" key="12">
    <source>
        <dbReference type="Pfam" id="PF04065"/>
    </source>
</evidence>
<comment type="subcellular location">
    <subcellularLocation>
        <location evidence="2 10">Cytoplasm</location>
    </subcellularLocation>
    <subcellularLocation>
        <location evidence="1 10">Nucleus</location>
    </subcellularLocation>
</comment>
<comment type="function">
    <text evidence="10">Acts as component of the CCR4-NOT core complex, which in the nucleus seems to be a general transcription factor, and in the cytoplasm the major mRNA deadenylase involved in mRNA turnover. The NOT protein subcomplex negatively regulates the basal and activated transcription of many genes. Preferentially affects TC-type TATA element-dependent transcription. Could directly or indirectly inhibit component(s) of the general transcription machinery.</text>
</comment>
<feature type="domain" description="CCR4-Not complex component Not N-terminal" evidence="12">
    <location>
        <begin position="1"/>
        <end position="145"/>
    </location>
</feature>
<gene>
    <name evidence="14" type="ORF">AYI68_g3060</name>
</gene>
<dbReference type="GO" id="GO:0006355">
    <property type="term" value="P:regulation of DNA-templated transcription"/>
    <property type="evidence" value="ECO:0007669"/>
    <property type="project" value="InterPro"/>
</dbReference>
<feature type="compositionally biased region" description="Polar residues" evidence="11">
    <location>
        <begin position="268"/>
        <end position="295"/>
    </location>
</feature>
<feature type="compositionally biased region" description="Acidic residues" evidence="11">
    <location>
        <begin position="154"/>
        <end position="174"/>
    </location>
</feature>
<dbReference type="OrthoDB" id="293823at2759"/>
<evidence type="ECO:0000256" key="5">
    <source>
        <dbReference type="ARBA" id="ARBA00022491"/>
    </source>
</evidence>
<evidence type="ECO:0000256" key="4">
    <source>
        <dbReference type="ARBA" id="ARBA00022490"/>
    </source>
</evidence>
<name>A0A1R0H0Z7_9FUNG</name>
<dbReference type="Proteomes" id="UP000187455">
    <property type="component" value="Unassembled WGS sequence"/>
</dbReference>
<dbReference type="InterPro" id="IPR038635">
    <property type="entry name" value="CCR4-NOT_su2/3/5_C_sf"/>
</dbReference>
<feature type="domain" description="NOT2/NOT3/NOT5 C-terminal" evidence="13">
    <location>
        <begin position="443"/>
        <end position="568"/>
    </location>
</feature>
<dbReference type="InterPro" id="IPR040168">
    <property type="entry name" value="Not2/3/5"/>
</dbReference>
<feature type="compositionally biased region" description="Polar residues" evidence="11">
    <location>
        <begin position="176"/>
        <end position="193"/>
    </location>
</feature>
<evidence type="ECO:0000256" key="1">
    <source>
        <dbReference type="ARBA" id="ARBA00004123"/>
    </source>
</evidence>
<feature type="compositionally biased region" description="Polar residues" evidence="11">
    <location>
        <begin position="343"/>
        <end position="361"/>
    </location>
</feature>
<keyword evidence="9 10" id="KW-0539">Nucleus</keyword>
<reference evidence="14 15" key="1">
    <citation type="journal article" date="2016" name="Mol. Biol. Evol.">
        <title>Genome-Wide Survey of Gut Fungi (Harpellales) Reveals the First Horizontally Transferred Ubiquitin Gene from a Mosquito Host.</title>
        <authorList>
            <person name="Wang Y."/>
            <person name="White M.M."/>
            <person name="Kvist S."/>
            <person name="Moncalvo J.M."/>
        </authorList>
    </citation>
    <scope>NUCLEOTIDE SEQUENCE [LARGE SCALE GENOMIC DNA]</scope>
    <source>
        <strain evidence="14 15">ALG-7-W6</strain>
    </source>
</reference>
<evidence type="ECO:0000256" key="11">
    <source>
        <dbReference type="SAM" id="MobiDB-lite"/>
    </source>
</evidence>
<dbReference type="GO" id="GO:0005634">
    <property type="term" value="C:nucleus"/>
    <property type="evidence" value="ECO:0007669"/>
    <property type="project" value="UniProtKB-SubCell"/>
</dbReference>
<evidence type="ECO:0000256" key="8">
    <source>
        <dbReference type="ARBA" id="ARBA00023163"/>
    </source>
</evidence>
<dbReference type="PANTHER" id="PTHR23326">
    <property type="entry name" value="CCR4 NOT-RELATED"/>
    <property type="match status" value="1"/>
</dbReference>
<organism evidence="14 15">
    <name type="scientific">Smittium mucronatum</name>
    <dbReference type="NCBI Taxonomy" id="133383"/>
    <lineage>
        <taxon>Eukaryota</taxon>
        <taxon>Fungi</taxon>
        <taxon>Fungi incertae sedis</taxon>
        <taxon>Zoopagomycota</taxon>
        <taxon>Kickxellomycotina</taxon>
        <taxon>Harpellomycetes</taxon>
        <taxon>Harpellales</taxon>
        <taxon>Legeriomycetaceae</taxon>
        <taxon>Smittium</taxon>
    </lineage>
</organism>
<dbReference type="InterPro" id="IPR007207">
    <property type="entry name" value="Not_N"/>
</dbReference>
<dbReference type="STRING" id="133383.A0A1R0H0Z7"/>
<comment type="caution">
    <text evidence="14">The sequence shown here is derived from an EMBL/GenBank/DDBJ whole genome shotgun (WGS) entry which is preliminary data.</text>
</comment>
<dbReference type="PIRSF" id="PIRSF005290">
    <property type="entry name" value="NOT_su_3_5"/>
    <property type="match status" value="1"/>
</dbReference>
<feature type="region of interest" description="Disordered" evidence="11">
    <location>
        <begin position="148"/>
        <end position="236"/>
    </location>
</feature>
<feature type="compositionally biased region" description="Polar residues" evidence="11">
    <location>
        <begin position="219"/>
        <end position="235"/>
    </location>
</feature>
<evidence type="ECO:0000259" key="13">
    <source>
        <dbReference type="Pfam" id="PF04153"/>
    </source>
</evidence>
<dbReference type="Gene3D" id="2.30.30.1020">
    <property type="entry name" value="CCR4-NOT complex subunit 2/3/5, C-terminal domain"/>
    <property type="match status" value="1"/>
</dbReference>
<dbReference type="Pfam" id="PF04153">
    <property type="entry name" value="NOT2_3_5_C"/>
    <property type="match status" value="1"/>
</dbReference>
<evidence type="ECO:0000313" key="14">
    <source>
        <dbReference type="EMBL" id="OLY82812.1"/>
    </source>
</evidence>
<keyword evidence="7 10" id="KW-0805">Transcription regulation</keyword>
<dbReference type="InterPro" id="IPR007282">
    <property type="entry name" value="NOT2/3/5_C"/>
</dbReference>
<dbReference type="Pfam" id="PF04065">
    <property type="entry name" value="Not3"/>
    <property type="match status" value="1"/>
</dbReference>
<dbReference type="GO" id="GO:0000289">
    <property type="term" value="P:nuclear-transcribed mRNA poly(A) tail shortening"/>
    <property type="evidence" value="ECO:0007669"/>
    <property type="project" value="UniProtKB-ARBA"/>
</dbReference>
<accession>A0A1R0H0Z7</accession>
<feature type="region of interest" description="Disordered" evidence="11">
    <location>
        <begin position="268"/>
        <end position="367"/>
    </location>
</feature>
<dbReference type="GO" id="GO:0000932">
    <property type="term" value="C:P-body"/>
    <property type="evidence" value="ECO:0007669"/>
    <property type="project" value="UniProtKB-UniRule"/>
</dbReference>
<evidence type="ECO:0000256" key="2">
    <source>
        <dbReference type="ARBA" id="ARBA00004496"/>
    </source>
</evidence>
<protein>
    <recommendedName>
        <fullName evidence="10">General negative regulator of transcription subunit</fullName>
    </recommendedName>
</protein>
<keyword evidence="4 10" id="KW-0963">Cytoplasm</keyword>
<keyword evidence="15" id="KW-1185">Reference proteome</keyword>
<proteinExistence type="inferred from homology"/>
<evidence type="ECO:0000256" key="6">
    <source>
        <dbReference type="ARBA" id="ARBA00022553"/>
    </source>
</evidence>
<keyword evidence="5 10" id="KW-0678">Repressor</keyword>
<evidence type="ECO:0000256" key="7">
    <source>
        <dbReference type="ARBA" id="ARBA00023015"/>
    </source>
</evidence>
<keyword evidence="8 10" id="KW-0804">Transcription</keyword>
<sequence length="569" mass="65769">MEKFKAIEKEMKTKAYSKEGLLQSAKLDPKEKKRIEISNWLCDSIDKLSTQQDVYEAEAEQLNSTLGKKKKDSSKVERVKILNERVERHKYHIMCLERVQRLLENESLSTEQVEEMQEDVNYYVDENDEDEFVEDEFIYDHLNLDNEDLFNNPLDEDYSSSDDDSQPEDKDPEEAVTSNPKENDVQSTTSNSDMGIKISLVPPTSQSEQRNAWKERENCTTPSKETDTVPANSGASVAPIKLTPNIISAPVPTHALAQPWAAVAGQGLNSNNSATSNKQFRAQSSGSMTTNQSQEAPKKILTKVNPEKKIDTVGSQKPTLAQKLKTNDFSNNKQSLHKPAKSLDQTTSTSKDTEFNLTESSVKPVGPTSENLDYEQLVLKMMIFCFLEEFWPRDDDDHDLFSGKQLPGSLKRLHNFFSKTKENYSPLSKESVYRKNMMEVSLQTTPTVADQEKQKQYIPKNPVATPSYYPQTPLPLFNQPGSYINLGIDTLFFIFYYNENTYHQYLASKELKRQSWRFHKKYLTWFQRYEEPLEITNEYENGSYLYFDYETSWCQRKKNNFSFEYQYLE</sequence>
<evidence type="ECO:0000256" key="3">
    <source>
        <dbReference type="ARBA" id="ARBA00007682"/>
    </source>
</evidence>
<comment type="similarity">
    <text evidence="3 10">Belongs to the CNOT2/3/5 family.</text>
</comment>
<dbReference type="GO" id="GO:0030015">
    <property type="term" value="C:CCR4-NOT core complex"/>
    <property type="evidence" value="ECO:0007669"/>
    <property type="project" value="UniProtKB-UniRule"/>
</dbReference>
<evidence type="ECO:0000256" key="10">
    <source>
        <dbReference type="PIRNR" id="PIRNR005290"/>
    </source>
</evidence>
<dbReference type="EMBL" id="LSSL01001229">
    <property type="protein sequence ID" value="OLY82812.1"/>
    <property type="molecule type" value="Genomic_DNA"/>
</dbReference>
<dbReference type="AlphaFoldDB" id="A0A1R0H0Z7"/>
<evidence type="ECO:0000256" key="9">
    <source>
        <dbReference type="ARBA" id="ARBA00023242"/>
    </source>
</evidence>
<evidence type="ECO:0000313" key="15">
    <source>
        <dbReference type="Proteomes" id="UP000187455"/>
    </source>
</evidence>
<keyword evidence="6" id="KW-0597">Phosphoprotein</keyword>